<dbReference type="RefSeq" id="WP_107492092.1">
    <property type="nucleotide sequence ID" value="NZ_PZKC01000002.1"/>
</dbReference>
<dbReference type="Proteomes" id="UP000241193">
    <property type="component" value="Unassembled WGS sequence"/>
</dbReference>
<evidence type="ECO:0000313" key="2">
    <source>
        <dbReference type="Proteomes" id="UP000241193"/>
    </source>
</evidence>
<accession>A0A2T4IIH5</accession>
<dbReference type="OrthoDB" id="5297256at2"/>
<proteinExistence type="predicted"/>
<gene>
    <name evidence="1" type="ORF">C8261_02515</name>
</gene>
<dbReference type="EMBL" id="PZKC01000002">
    <property type="protein sequence ID" value="PTD97572.1"/>
    <property type="molecule type" value="Genomic_DNA"/>
</dbReference>
<organism evidence="1 2">
    <name type="scientific">Pseudothauera lacus</name>
    <dbReference type="NCBI Taxonomy" id="2136175"/>
    <lineage>
        <taxon>Bacteria</taxon>
        <taxon>Pseudomonadati</taxon>
        <taxon>Pseudomonadota</taxon>
        <taxon>Betaproteobacteria</taxon>
        <taxon>Rhodocyclales</taxon>
        <taxon>Zoogloeaceae</taxon>
        <taxon>Pseudothauera</taxon>
    </lineage>
</organism>
<dbReference type="AlphaFoldDB" id="A0A2T4IIH5"/>
<protein>
    <recommendedName>
        <fullName evidence="3">Lipoprotein</fullName>
    </recommendedName>
</protein>
<reference evidence="1 2" key="2">
    <citation type="submission" date="2018-04" db="EMBL/GenBank/DDBJ databases">
        <title>Thauera lacus sp. nov., isolated from an saline lake in Inner Mongolia, China.</title>
        <authorList>
            <person name="Liang Q.-Y."/>
        </authorList>
    </citation>
    <scope>NUCLEOTIDE SEQUENCE [LARGE SCALE GENOMIC DNA]</scope>
    <source>
        <strain evidence="1 2">D20</strain>
    </source>
</reference>
<reference evidence="1 2" key="1">
    <citation type="submission" date="2018-03" db="EMBL/GenBank/DDBJ databases">
        <authorList>
            <person name="Keele B.F."/>
        </authorList>
    </citation>
    <scope>NUCLEOTIDE SEQUENCE [LARGE SCALE GENOMIC DNA]</scope>
    <source>
        <strain evidence="1 2">D20</strain>
    </source>
</reference>
<name>A0A2T4IIH5_9RHOO</name>
<evidence type="ECO:0000313" key="1">
    <source>
        <dbReference type="EMBL" id="PTD97572.1"/>
    </source>
</evidence>
<evidence type="ECO:0008006" key="3">
    <source>
        <dbReference type="Google" id="ProtNLM"/>
    </source>
</evidence>
<sequence length="199" mass="22691">MNSSILQHGPARWLHLVAVGVLALALGGCAAFAPPRPFTTADEALAARGEPTARWPADDGTTVLEFATQPHGTSCLMVEVDATGVVLRQWDALAADNLARARPGMTQDEIRRLLGQYRSVQRFPLSQEEVWDWNVRKEWPDLVATRFNVHFVDGKVKRTSYSHEYPRERWMFGFGIGRGVNPHWGFGWRYPYWDPWWGW</sequence>
<keyword evidence="2" id="KW-1185">Reference proteome</keyword>
<comment type="caution">
    <text evidence="1">The sequence shown here is derived from an EMBL/GenBank/DDBJ whole genome shotgun (WGS) entry which is preliminary data.</text>
</comment>